<feature type="region of interest" description="Disordered" evidence="1">
    <location>
        <begin position="306"/>
        <end position="339"/>
    </location>
</feature>
<feature type="compositionally biased region" description="Basic and acidic residues" evidence="1">
    <location>
        <begin position="314"/>
        <end position="331"/>
    </location>
</feature>
<organism evidence="3 4">
    <name type="scientific">Lachnellula suecica</name>
    <dbReference type="NCBI Taxonomy" id="602035"/>
    <lineage>
        <taxon>Eukaryota</taxon>
        <taxon>Fungi</taxon>
        <taxon>Dikarya</taxon>
        <taxon>Ascomycota</taxon>
        <taxon>Pezizomycotina</taxon>
        <taxon>Leotiomycetes</taxon>
        <taxon>Helotiales</taxon>
        <taxon>Lachnaceae</taxon>
        <taxon>Lachnellula</taxon>
    </lineage>
</organism>
<proteinExistence type="predicted"/>
<feature type="region of interest" description="Disordered" evidence="1">
    <location>
        <begin position="28"/>
        <end position="52"/>
    </location>
</feature>
<comment type="caution">
    <text evidence="3">The sequence shown here is derived from an EMBL/GenBank/DDBJ whole genome shotgun (WGS) entry which is preliminary data.</text>
</comment>
<dbReference type="EMBL" id="QGMK01000055">
    <property type="protein sequence ID" value="TVY84777.1"/>
    <property type="molecule type" value="Genomic_DNA"/>
</dbReference>
<dbReference type="AlphaFoldDB" id="A0A8T9CJU0"/>
<keyword evidence="2" id="KW-0812">Transmembrane</keyword>
<reference evidence="3 4" key="1">
    <citation type="submission" date="2018-05" db="EMBL/GenBank/DDBJ databases">
        <title>Genome sequencing and assembly of the regulated plant pathogen Lachnellula willkommii and related sister species for the development of diagnostic species identification markers.</title>
        <authorList>
            <person name="Giroux E."/>
            <person name="Bilodeau G."/>
        </authorList>
    </citation>
    <scope>NUCLEOTIDE SEQUENCE [LARGE SCALE GENOMIC DNA]</scope>
    <source>
        <strain evidence="3 4">CBS 268.59</strain>
    </source>
</reference>
<name>A0A8T9CJU0_9HELO</name>
<evidence type="ECO:0000313" key="4">
    <source>
        <dbReference type="Proteomes" id="UP000469558"/>
    </source>
</evidence>
<feature type="transmembrane region" description="Helical" evidence="2">
    <location>
        <begin position="470"/>
        <end position="494"/>
    </location>
</feature>
<evidence type="ECO:0000256" key="1">
    <source>
        <dbReference type="SAM" id="MobiDB-lite"/>
    </source>
</evidence>
<gene>
    <name evidence="3" type="ORF">LSUE1_G001401</name>
</gene>
<evidence type="ECO:0000313" key="3">
    <source>
        <dbReference type="EMBL" id="TVY84777.1"/>
    </source>
</evidence>
<feature type="region of interest" description="Disordered" evidence="1">
    <location>
        <begin position="500"/>
        <end position="523"/>
    </location>
</feature>
<dbReference type="Proteomes" id="UP000469558">
    <property type="component" value="Unassembled WGS sequence"/>
</dbReference>
<feature type="region of interest" description="Disordered" evidence="1">
    <location>
        <begin position="379"/>
        <end position="405"/>
    </location>
</feature>
<protein>
    <submittedName>
        <fullName evidence="3">Uncharacterized protein</fullName>
    </submittedName>
</protein>
<sequence length="523" mass="58249">MGRLESLTALALGRGPYEDHVVDWDGEESREHNGQLYNEHGHPRNPETRRREREHVRAANEVMQVTGIVEDSSATKAKAAELQFEKTKETFTGLRMMEAGRAVLIGGVWGVLGLRRRILLYRPYAEVGLFQILKRETAQYGLLHVIGSGLPTVVTYHVADWVAFLAETILDAIWWEDEDEFTPTQQLLKDSLQKVLNVGFCYITLHFRMFAILQQLNLIPSSRLLPSLKSFIPFLAGSPLLFPIPTLTTSSVASALAVLLKSSLPLLLILFHGRAKYFVASLLYRPIYKALPRPIGDSMFAGLQISPPTMEYDTPDRPLPRSSYRTEDEPTLRALEGLPSLERLETRTRPVERDSDSSADDVEMAQLISFDVEASQVIPESARSAEAPSENWSAELRSANDPPPTETRYRVTGLTMLPIIMATEGLREIVSGIVVMPLEALMVRCIGRLYRASAQTGVEDMYSLTSGFGGFANILSALTLQLGITGLVWAGFTVTTQWAAMKRPPKEKKETETSSDQTENTPN</sequence>
<keyword evidence="4" id="KW-1185">Reference proteome</keyword>
<dbReference type="OrthoDB" id="5383784at2759"/>
<evidence type="ECO:0000256" key="2">
    <source>
        <dbReference type="SAM" id="Phobius"/>
    </source>
</evidence>
<keyword evidence="2" id="KW-0472">Membrane</keyword>
<keyword evidence="2" id="KW-1133">Transmembrane helix</keyword>
<accession>A0A8T9CJU0</accession>